<dbReference type="Proteomes" id="UP001596113">
    <property type="component" value="Unassembled WGS sequence"/>
</dbReference>
<comment type="caution">
    <text evidence="1">The sequence shown here is derived from an EMBL/GenBank/DDBJ whole genome shotgun (WGS) entry which is preliminary data.</text>
</comment>
<name>A0ABW0I1E2_9BACL</name>
<evidence type="ECO:0000313" key="2">
    <source>
        <dbReference type="Proteomes" id="UP001596113"/>
    </source>
</evidence>
<evidence type="ECO:0000313" key="1">
    <source>
        <dbReference type="EMBL" id="MFC5405097.1"/>
    </source>
</evidence>
<accession>A0ABW0I1E2</accession>
<reference evidence="2" key="1">
    <citation type="journal article" date="2019" name="Int. J. Syst. Evol. Microbiol.">
        <title>The Global Catalogue of Microorganisms (GCM) 10K type strain sequencing project: providing services to taxonomists for standard genome sequencing and annotation.</title>
        <authorList>
            <consortium name="The Broad Institute Genomics Platform"/>
            <consortium name="The Broad Institute Genome Sequencing Center for Infectious Disease"/>
            <person name="Wu L."/>
            <person name="Ma J."/>
        </authorList>
    </citation>
    <scope>NUCLEOTIDE SEQUENCE [LARGE SCALE GENOMIC DNA]</scope>
    <source>
        <strain evidence="2">CGMCC 1.18575</strain>
    </source>
</reference>
<proteinExistence type="predicted"/>
<sequence length="59" mass="6935">MKNIAELMMVRLFYKELLRTMDAEASFDTEEGRVYANTLVKLVMIEMQIEAIQKEKIAH</sequence>
<organism evidence="1 2">
    <name type="scientific">Cohnella soli</name>
    <dbReference type="NCBI Taxonomy" id="425005"/>
    <lineage>
        <taxon>Bacteria</taxon>
        <taxon>Bacillati</taxon>
        <taxon>Bacillota</taxon>
        <taxon>Bacilli</taxon>
        <taxon>Bacillales</taxon>
        <taxon>Paenibacillaceae</taxon>
        <taxon>Cohnella</taxon>
    </lineage>
</organism>
<keyword evidence="2" id="KW-1185">Reference proteome</keyword>
<gene>
    <name evidence="1" type="ORF">ACFPOF_20350</name>
</gene>
<protein>
    <submittedName>
        <fullName evidence="1">Uncharacterized protein</fullName>
    </submittedName>
</protein>
<dbReference type="EMBL" id="JBHSMI010000028">
    <property type="protein sequence ID" value="MFC5405097.1"/>
    <property type="molecule type" value="Genomic_DNA"/>
</dbReference>
<dbReference type="RefSeq" id="WP_378135982.1">
    <property type="nucleotide sequence ID" value="NZ_JBHSMI010000028.1"/>
</dbReference>